<comment type="similarity">
    <text evidence="1 2">Belongs to the glutamate synthase family.</text>
</comment>
<accession>A0A2S5Z916</accession>
<dbReference type="InterPro" id="IPR027283">
    <property type="entry name" value="YerD"/>
</dbReference>
<sequence length="528" mass="58291">MVFRHAFIFAGLLTVIALSLATTQWPSTQWLWLIAGPLLALGAYDLLQSRHTLLRIYPVIGHFRYLFESVRRELQQYFVESDLDGSPVNREFRSLIYQRAKKDNDTRAFGTIFDVYRDGYEWLNHSVAPKHCLPANLRIRFGGSRCAQPYDAAPLNISAMSYGALSRNAIMALNRGARLGNFFHNTGEGGISEWHLKYGGDLVWQIGTGYFGCRDSEGNFDPRLFAREAARDSVKMIEIKLSQGAKPGHGGVLPASKLTREIADIRKVPMGQDVLSPPGHSAFSSPIELVTFVAKLRALSGGKPVGFKLCPGNRQEFLGICKAMLETGRLPDFITVDGGEGGTGAAPVELTNSVGMPLRDGLQFVHNALKGIGVRDQVRLIASGKSFSAFHMLRLMVLGADTVNSARGMMMALGCIQSRSCNTDKCLTGVATTNPARYKQLDVTDKGVRVANYQHSSVEALAELLGILGIDRLEDLQPRHLNRRVNPSLVMNYAQLYPGIEPGCLLHKDCAPADWAEDWRLARADRWQ</sequence>
<reference evidence="4 5" key="1">
    <citation type="submission" date="2018-01" db="EMBL/GenBank/DDBJ databases">
        <title>Complete genome sequences of the type strains of Marinobacter flavimaris and Marinobacter maroccanus.</title>
        <authorList>
            <person name="Palau M."/>
            <person name="Boujida N."/>
            <person name="Manresa A."/>
            <person name="Minana-Galbis D."/>
        </authorList>
    </citation>
    <scope>NUCLEOTIDE SEQUENCE [LARGE SCALE GENOMIC DNA]</scope>
    <source>
        <strain evidence="4 5">N4</strain>
    </source>
</reference>
<dbReference type="GO" id="GO:0015930">
    <property type="term" value="F:glutamate synthase activity"/>
    <property type="evidence" value="ECO:0007669"/>
    <property type="project" value="InterPro"/>
</dbReference>
<protein>
    <submittedName>
        <fullName evidence="4">FMN-binding glutamate synthase family protein</fullName>
    </submittedName>
</protein>
<dbReference type="PANTHER" id="PTHR43819">
    <property type="entry name" value="ARCHAEAL-TYPE GLUTAMATE SYNTHASE [NADPH]"/>
    <property type="match status" value="1"/>
</dbReference>
<dbReference type="AlphaFoldDB" id="A0A2S5Z916"/>
<dbReference type="RefSeq" id="WP_104322234.1">
    <property type="nucleotide sequence ID" value="NZ_PSSX01000010.1"/>
</dbReference>
<evidence type="ECO:0000259" key="3">
    <source>
        <dbReference type="Pfam" id="PF01645"/>
    </source>
</evidence>
<comment type="caution">
    <text evidence="4">The sequence shown here is derived from an EMBL/GenBank/DDBJ whole genome shotgun (WGS) entry which is preliminary data.</text>
</comment>
<dbReference type="PIRSF" id="PIRSF500060">
    <property type="entry name" value="UCP500060"/>
    <property type="match status" value="1"/>
</dbReference>
<dbReference type="PANTHER" id="PTHR43819:SF1">
    <property type="entry name" value="ARCHAEAL-TYPE GLUTAMATE SYNTHASE [NADPH]"/>
    <property type="match status" value="1"/>
</dbReference>
<dbReference type="InterPro" id="IPR002932">
    <property type="entry name" value="Glu_synthdom"/>
</dbReference>
<evidence type="ECO:0000313" key="4">
    <source>
        <dbReference type="EMBL" id="PPI83876.1"/>
    </source>
</evidence>
<dbReference type="Proteomes" id="UP000239917">
    <property type="component" value="Unassembled WGS sequence"/>
</dbReference>
<organism evidence="4 5">
    <name type="scientific">Marinobacter maroccanus</name>
    <dbReference type="NCBI Taxonomy" id="2055143"/>
    <lineage>
        <taxon>Bacteria</taxon>
        <taxon>Pseudomonadati</taxon>
        <taxon>Pseudomonadota</taxon>
        <taxon>Gammaproteobacteria</taxon>
        <taxon>Pseudomonadales</taxon>
        <taxon>Marinobacteraceae</taxon>
        <taxon>Marinobacter</taxon>
    </lineage>
</organism>
<evidence type="ECO:0000313" key="5">
    <source>
        <dbReference type="Proteomes" id="UP000239917"/>
    </source>
</evidence>
<dbReference type="GO" id="GO:0006537">
    <property type="term" value="P:glutamate biosynthetic process"/>
    <property type="evidence" value="ECO:0007669"/>
    <property type="project" value="InterPro"/>
</dbReference>
<dbReference type="CDD" id="cd02808">
    <property type="entry name" value="GltS_FMN"/>
    <property type="match status" value="1"/>
</dbReference>
<keyword evidence="5" id="KW-1185">Reference proteome</keyword>
<gene>
    <name evidence="4" type="ORF">KEHDKFFH_12550</name>
</gene>
<dbReference type="InterPro" id="IPR024188">
    <property type="entry name" value="GltB"/>
</dbReference>
<feature type="domain" description="Glutamate synthase" evidence="3">
    <location>
        <begin position="153"/>
        <end position="470"/>
    </location>
</feature>
<dbReference type="PIRSF" id="PIRSF006429">
    <property type="entry name" value="GOGAT_lg_2"/>
    <property type="match status" value="1"/>
</dbReference>
<proteinExistence type="inferred from homology"/>
<dbReference type="Gene3D" id="3.20.20.70">
    <property type="entry name" value="Aldolase class I"/>
    <property type="match status" value="1"/>
</dbReference>
<dbReference type="EMBL" id="PSSX01000010">
    <property type="protein sequence ID" value="PPI83876.1"/>
    <property type="molecule type" value="Genomic_DNA"/>
</dbReference>
<dbReference type="InterPro" id="IPR013785">
    <property type="entry name" value="Aldolase_TIM"/>
</dbReference>
<evidence type="ECO:0000256" key="2">
    <source>
        <dbReference type="PIRNR" id="PIRNR006429"/>
    </source>
</evidence>
<name>A0A2S5Z916_9GAMM</name>
<dbReference type="OrthoDB" id="9795032at2"/>
<dbReference type="Pfam" id="PF01645">
    <property type="entry name" value="Glu_synthase"/>
    <property type="match status" value="1"/>
</dbReference>
<evidence type="ECO:0000256" key="1">
    <source>
        <dbReference type="ARBA" id="ARBA00009716"/>
    </source>
</evidence>
<dbReference type="SUPFAM" id="SSF51395">
    <property type="entry name" value="FMN-linked oxidoreductases"/>
    <property type="match status" value="1"/>
</dbReference>